<proteinExistence type="predicted"/>
<dbReference type="AlphaFoldDB" id="A0A9D4PXA5"/>
<sequence>MPDAEGRRSHMSIQPALAANLARLLSPATPTIPHLDYDEEGDDSEENEEKKYETIGEEEEGGASTGMSWPTKNN</sequence>
<dbReference type="EMBL" id="JABSTV010001250">
    <property type="protein sequence ID" value="KAH7956867.1"/>
    <property type="molecule type" value="Genomic_DNA"/>
</dbReference>
<reference evidence="2" key="1">
    <citation type="journal article" date="2020" name="Cell">
        <title>Large-Scale Comparative Analyses of Tick Genomes Elucidate Their Genetic Diversity and Vector Capacities.</title>
        <authorList>
            <consortium name="Tick Genome and Microbiome Consortium (TIGMIC)"/>
            <person name="Jia N."/>
            <person name="Wang J."/>
            <person name="Shi W."/>
            <person name="Du L."/>
            <person name="Sun Y."/>
            <person name="Zhan W."/>
            <person name="Jiang J.F."/>
            <person name="Wang Q."/>
            <person name="Zhang B."/>
            <person name="Ji P."/>
            <person name="Bell-Sakyi L."/>
            <person name="Cui X.M."/>
            <person name="Yuan T.T."/>
            <person name="Jiang B.G."/>
            <person name="Yang W.F."/>
            <person name="Lam T.T."/>
            <person name="Chang Q.C."/>
            <person name="Ding S.J."/>
            <person name="Wang X.J."/>
            <person name="Zhu J.G."/>
            <person name="Ruan X.D."/>
            <person name="Zhao L."/>
            <person name="Wei J.T."/>
            <person name="Ye R.Z."/>
            <person name="Que T.C."/>
            <person name="Du C.H."/>
            <person name="Zhou Y.H."/>
            <person name="Cheng J.X."/>
            <person name="Dai P.F."/>
            <person name="Guo W.B."/>
            <person name="Han X.H."/>
            <person name="Huang E.J."/>
            <person name="Li L.F."/>
            <person name="Wei W."/>
            <person name="Gao Y.C."/>
            <person name="Liu J.Z."/>
            <person name="Shao H.Z."/>
            <person name="Wang X."/>
            <person name="Wang C.C."/>
            <person name="Yang T.C."/>
            <person name="Huo Q.B."/>
            <person name="Li W."/>
            <person name="Chen H.Y."/>
            <person name="Chen S.E."/>
            <person name="Zhou L.G."/>
            <person name="Ni X.B."/>
            <person name="Tian J.H."/>
            <person name="Sheng Y."/>
            <person name="Liu T."/>
            <person name="Pan Y.S."/>
            <person name="Xia L.Y."/>
            <person name="Li J."/>
            <person name="Zhao F."/>
            <person name="Cao W.C."/>
        </authorList>
    </citation>
    <scope>NUCLEOTIDE SEQUENCE</scope>
    <source>
        <strain evidence="2">Rsan-2018</strain>
    </source>
</reference>
<feature type="region of interest" description="Disordered" evidence="1">
    <location>
        <begin position="29"/>
        <end position="74"/>
    </location>
</feature>
<evidence type="ECO:0000256" key="1">
    <source>
        <dbReference type="SAM" id="MobiDB-lite"/>
    </source>
</evidence>
<keyword evidence="3" id="KW-1185">Reference proteome</keyword>
<name>A0A9D4PXA5_RHISA</name>
<evidence type="ECO:0000313" key="2">
    <source>
        <dbReference type="EMBL" id="KAH7956867.1"/>
    </source>
</evidence>
<organism evidence="2 3">
    <name type="scientific">Rhipicephalus sanguineus</name>
    <name type="common">Brown dog tick</name>
    <name type="synonym">Ixodes sanguineus</name>
    <dbReference type="NCBI Taxonomy" id="34632"/>
    <lineage>
        <taxon>Eukaryota</taxon>
        <taxon>Metazoa</taxon>
        <taxon>Ecdysozoa</taxon>
        <taxon>Arthropoda</taxon>
        <taxon>Chelicerata</taxon>
        <taxon>Arachnida</taxon>
        <taxon>Acari</taxon>
        <taxon>Parasitiformes</taxon>
        <taxon>Ixodida</taxon>
        <taxon>Ixodoidea</taxon>
        <taxon>Ixodidae</taxon>
        <taxon>Rhipicephalinae</taxon>
        <taxon>Rhipicephalus</taxon>
        <taxon>Rhipicephalus</taxon>
    </lineage>
</organism>
<accession>A0A9D4PXA5</accession>
<feature type="compositionally biased region" description="Polar residues" evidence="1">
    <location>
        <begin position="65"/>
        <end position="74"/>
    </location>
</feature>
<evidence type="ECO:0000313" key="3">
    <source>
        <dbReference type="Proteomes" id="UP000821837"/>
    </source>
</evidence>
<feature type="compositionally biased region" description="Acidic residues" evidence="1">
    <location>
        <begin position="37"/>
        <end position="47"/>
    </location>
</feature>
<dbReference type="Proteomes" id="UP000821837">
    <property type="component" value="Unassembled WGS sequence"/>
</dbReference>
<comment type="caution">
    <text evidence="2">The sequence shown here is derived from an EMBL/GenBank/DDBJ whole genome shotgun (WGS) entry which is preliminary data.</text>
</comment>
<gene>
    <name evidence="2" type="ORF">HPB52_013024</name>
</gene>
<reference evidence="2" key="2">
    <citation type="submission" date="2021-09" db="EMBL/GenBank/DDBJ databases">
        <authorList>
            <person name="Jia N."/>
            <person name="Wang J."/>
            <person name="Shi W."/>
            <person name="Du L."/>
            <person name="Sun Y."/>
            <person name="Zhan W."/>
            <person name="Jiang J."/>
            <person name="Wang Q."/>
            <person name="Zhang B."/>
            <person name="Ji P."/>
            <person name="Sakyi L.B."/>
            <person name="Cui X."/>
            <person name="Yuan T."/>
            <person name="Jiang B."/>
            <person name="Yang W."/>
            <person name="Lam T.T.-Y."/>
            <person name="Chang Q."/>
            <person name="Ding S."/>
            <person name="Wang X."/>
            <person name="Zhu J."/>
            <person name="Ruan X."/>
            <person name="Zhao L."/>
            <person name="Wei J."/>
            <person name="Que T."/>
            <person name="Du C."/>
            <person name="Cheng J."/>
            <person name="Dai P."/>
            <person name="Han X."/>
            <person name="Huang E."/>
            <person name="Gao Y."/>
            <person name="Liu J."/>
            <person name="Shao H."/>
            <person name="Ye R."/>
            <person name="Li L."/>
            <person name="Wei W."/>
            <person name="Wang X."/>
            <person name="Wang C."/>
            <person name="Huo Q."/>
            <person name="Li W."/>
            <person name="Guo W."/>
            <person name="Chen H."/>
            <person name="Chen S."/>
            <person name="Zhou L."/>
            <person name="Zhou L."/>
            <person name="Ni X."/>
            <person name="Tian J."/>
            <person name="Zhou Y."/>
            <person name="Sheng Y."/>
            <person name="Liu T."/>
            <person name="Pan Y."/>
            <person name="Xia L."/>
            <person name="Li J."/>
            <person name="Zhao F."/>
            <person name="Cao W."/>
        </authorList>
    </citation>
    <scope>NUCLEOTIDE SEQUENCE</scope>
    <source>
        <strain evidence="2">Rsan-2018</strain>
        <tissue evidence="2">Larvae</tissue>
    </source>
</reference>
<protein>
    <submittedName>
        <fullName evidence="2">Uncharacterized protein</fullName>
    </submittedName>
</protein>